<feature type="coiled-coil region" evidence="1">
    <location>
        <begin position="115"/>
        <end position="142"/>
    </location>
</feature>
<name>A0A6A6CZC5_ZASCE</name>
<sequence>MAAHISNLANEIVESIVVLLDLPDICSLRLTSRLVAAKVTQDHFKSFFRSKTIDLTKSSLETFVAVTQPGLLGCLVQNITLIGIANNPKGLESILRKKTRTVVERNGPIFASTEERCSAEELAKAERDLETINRRCEEHRQLREAGQDIKLLGEALTNLLANGKGALRSLSLEVAMCRDDADKHQRPVSGMGWKYTWQAATDAFKTTMPALAASGLQVTKLNLFNPENFLRCSIPSNELSVLDFEDPSLQTCLRSIKSLSISLSDRIIDETDKNAARTGDPGDNVDWSIAPTKRPIEELRAEAAEETNFRGLATLISLCTNLEDLDLHYFNLAISVLTPEDAKDEVVLQRLAQVSKDHLLNLQKCRLRGFHVWEHDLLAFIQQSPNLQDLTLDNMMTTAYDSAPDASPGTFASILKHCASPSANFQKILFDDLFEQGHLVYFETEGEQKFPVSIWTKGTNTLRLEGREEVVGKEVGYCLAQGRMLGSPQAYFWMERRRAEFGPP</sequence>
<protein>
    <recommendedName>
        <fullName evidence="4">F-box domain-containing protein</fullName>
    </recommendedName>
</protein>
<evidence type="ECO:0000313" key="3">
    <source>
        <dbReference type="Proteomes" id="UP000799537"/>
    </source>
</evidence>
<organism evidence="2 3">
    <name type="scientific">Zasmidium cellare ATCC 36951</name>
    <dbReference type="NCBI Taxonomy" id="1080233"/>
    <lineage>
        <taxon>Eukaryota</taxon>
        <taxon>Fungi</taxon>
        <taxon>Dikarya</taxon>
        <taxon>Ascomycota</taxon>
        <taxon>Pezizomycotina</taxon>
        <taxon>Dothideomycetes</taxon>
        <taxon>Dothideomycetidae</taxon>
        <taxon>Mycosphaerellales</taxon>
        <taxon>Mycosphaerellaceae</taxon>
        <taxon>Zasmidium</taxon>
    </lineage>
</organism>
<accession>A0A6A6CZC5</accession>
<evidence type="ECO:0008006" key="4">
    <source>
        <dbReference type="Google" id="ProtNLM"/>
    </source>
</evidence>
<reference evidence="2" key="1">
    <citation type="journal article" date="2020" name="Stud. Mycol.">
        <title>101 Dothideomycetes genomes: a test case for predicting lifestyles and emergence of pathogens.</title>
        <authorList>
            <person name="Haridas S."/>
            <person name="Albert R."/>
            <person name="Binder M."/>
            <person name="Bloem J."/>
            <person name="Labutti K."/>
            <person name="Salamov A."/>
            <person name="Andreopoulos B."/>
            <person name="Baker S."/>
            <person name="Barry K."/>
            <person name="Bills G."/>
            <person name="Bluhm B."/>
            <person name="Cannon C."/>
            <person name="Castanera R."/>
            <person name="Culley D."/>
            <person name="Daum C."/>
            <person name="Ezra D."/>
            <person name="Gonzalez J."/>
            <person name="Henrissat B."/>
            <person name="Kuo A."/>
            <person name="Liang C."/>
            <person name="Lipzen A."/>
            <person name="Lutzoni F."/>
            <person name="Magnuson J."/>
            <person name="Mondo S."/>
            <person name="Nolan M."/>
            <person name="Ohm R."/>
            <person name="Pangilinan J."/>
            <person name="Park H.-J."/>
            <person name="Ramirez L."/>
            <person name="Alfaro M."/>
            <person name="Sun H."/>
            <person name="Tritt A."/>
            <person name="Yoshinaga Y."/>
            <person name="Zwiers L.-H."/>
            <person name="Turgeon B."/>
            <person name="Goodwin S."/>
            <person name="Spatafora J."/>
            <person name="Crous P."/>
            <person name="Grigoriev I."/>
        </authorList>
    </citation>
    <scope>NUCLEOTIDE SEQUENCE</scope>
    <source>
        <strain evidence="2">ATCC 36951</strain>
    </source>
</reference>
<gene>
    <name evidence="2" type="ORF">M409DRAFT_63232</name>
</gene>
<dbReference type="Proteomes" id="UP000799537">
    <property type="component" value="Unassembled WGS sequence"/>
</dbReference>
<dbReference type="RefSeq" id="XP_033673476.1">
    <property type="nucleotide sequence ID" value="XM_033815491.1"/>
</dbReference>
<dbReference type="GeneID" id="54568763"/>
<keyword evidence="1" id="KW-0175">Coiled coil</keyword>
<keyword evidence="3" id="KW-1185">Reference proteome</keyword>
<dbReference type="EMBL" id="ML993581">
    <property type="protein sequence ID" value="KAF2172587.1"/>
    <property type="molecule type" value="Genomic_DNA"/>
</dbReference>
<dbReference type="OrthoDB" id="3438345at2759"/>
<proteinExistence type="predicted"/>
<evidence type="ECO:0000313" key="2">
    <source>
        <dbReference type="EMBL" id="KAF2172587.1"/>
    </source>
</evidence>
<dbReference type="AlphaFoldDB" id="A0A6A6CZC5"/>
<evidence type="ECO:0000256" key="1">
    <source>
        <dbReference type="SAM" id="Coils"/>
    </source>
</evidence>